<comment type="caution">
    <text evidence="2">The sequence shown here is derived from an EMBL/GenBank/DDBJ whole genome shotgun (WGS) entry which is preliminary data.</text>
</comment>
<dbReference type="InterPro" id="IPR029063">
    <property type="entry name" value="SAM-dependent_MTases_sf"/>
</dbReference>
<keyword evidence="2" id="KW-0808">Transferase</keyword>
<dbReference type="RefSeq" id="WP_183718125.1">
    <property type="nucleotide sequence ID" value="NZ_JACHGO010000002.1"/>
</dbReference>
<dbReference type="Proteomes" id="UP000539075">
    <property type="component" value="Unassembled WGS sequence"/>
</dbReference>
<reference evidence="2 3" key="1">
    <citation type="submission" date="2020-08" db="EMBL/GenBank/DDBJ databases">
        <title>Genomic Encyclopedia of Type Strains, Phase IV (KMG-IV): sequencing the most valuable type-strain genomes for metagenomic binning, comparative biology and taxonomic classification.</title>
        <authorList>
            <person name="Goeker M."/>
        </authorList>
    </citation>
    <scope>NUCLEOTIDE SEQUENCE [LARGE SCALE GENOMIC DNA]</scope>
    <source>
        <strain evidence="2 3">DSM 11275</strain>
    </source>
</reference>
<dbReference type="SUPFAM" id="SSF53335">
    <property type="entry name" value="S-adenosyl-L-methionine-dependent methyltransferases"/>
    <property type="match status" value="1"/>
</dbReference>
<dbReference type="InterPro" id="IPR041698">
    <property type="entry name" value="Methyltransf_25"/>
</dbReference>
<dbReference type="CDD" id="cd02440">
    <property type="entry name" value="AdoMet_MTases"/>
    <property type="match status" value="1"/>
</dbReference>
<proteinExistence type="predicted"/>
<dbReference type="GO" id="GO:0032259">
    <property type="term" value="P:methylation"/>
    <property type="evidence" value="ECO:0007669"/>
    <property type="project" value="UniProtKB-KW"/>
</dbReference>
<gene>
    <name evidence="2" type="ORF">HNQ38_000829</name>
</gene>
<protein>
    <submittedName>
        <fullName evidence="2">SAM-dependent methyltransferase</fullName>
    </submittedName>
</protein>
<dbReference type="Gene3D" id="3.40.50.150">
    <property type="entry name" value="Vaccinia Virus protein VP39"/>
    <property type="match status" value="1"/>
</dbReference>
<dbReference type="AlphaFoldDB" id="A0A7W8BZD4"/>
<dbReference type="Pfam" id="PF13649">
    <property type="entry name" value="Methyltransf_25"/>
    <property type="match status" value="1"/>
</dbReference>
<name>A0A7W8BZD4_9BACT</name>
<dbReference type="EMBL" id="JACHGO010000002">
    <property type="protein sequence ID" value="MBB5142750.1"/>
    <property type="molecule type" value="Genomic_DNA"/>
</dbReference>
<evidence type="ECO:0000313" key="3">
    <source>
        <dbReference type="Proteomes" id="UP000539075"/>
    </source>
</evidence>
<organism evidence="2 3">
    <name type="scientific">Desulfovibrio intestinalis</name>
    <dbReference type="NCBI Taxonomy" id="58621"/>
    <lineage>
        <taxon>Bacteria</taxon>
        <taxon>Pseudomonadati</taxon>
        <taxon>Thermodesulfobacteriota</taxon>
        <taxon>Desulfovibrionia</taxon>
        <taxon>Desulfovibrionales</taxon>
        <taxon>Desulfovibrionaceae</taxon>
        <taxon>Desulfovibrio</taxon>
    </lineage>
</organism>
<dbReference type="GO" id="GO:0008168">
    <property type="term" value="F:methyltransferase activity"/>
    <property type="evidence" value="ECO:0007669"/>
    <property type="project" value="UniProtKB-KW"/>
</dbReference>
<feature type="domain" description="Methyltransferase" evidence="1">
    <location>
        <begin position="52"/>
        <end position="132"/>
    </location>
</feature>
<keyword evidence="3" id="KW-1185">Reference proteome</keyword>
<keyword evidence="2" id="KW-0489">Methyltransferase</keyword>
<accession>A0A7W8BZD4</accession>
<evidence type="ECO:0000313" key="2">
    <source>
        <dbReference type="EMBL" id="MBB5142750.1"/>
    </source>
</evidence>
<sequence>MKDTANKQKTQQEYWNARARTFPRFEEGEQTYEAGMLRRIIDAGVDFSGKNVLDVGSGSGMYTLRLARMAQSVTAMDVSDEMLRLLQEDAATMGINNIVTVHSGWEDFDASQHFDIVFASMTPAIDSDESREKLMRFSSGWIVFMGFAKSMPSNIMQGLYKHYSITPKAFSDAQDMRRWLDAKGIAYTGIPVAGQWTTPKSEKDIVDLCLTTLRGYGVDPDPDFIAAYIEAFKDQDGQYVERTEYSIEIILWQSR</sequence>
<evidence type="ECO:0000259" key="1">
    <source>
        <dbReference type="Pfam" id="PF13649"/>
    </source>
</evidence>